<dbReference type="Gene3D" id="3.40.50.410">
    <property type="entry name" value="von Willebrand factor, type A domain"/>
    <property type="match status" value="1"/>
</dbReference>
<dbReference type="InterPro" id="IPR050458">
    <property type="entry name" value="LolB"/>
</dbReference>
<dbReference type="PANTHER" id="PTHR30634">
    <property type="entry name" value="OUTER MEMBRANE LOLAB LIPOPROTEIN INSERTION APPARATUS"/>
    <property type="match status" value="1"/>
</dbReference>
<proteinExistence type="predicted"/>
<dbReference type="SUPFAM" id="SSF53300">
    <property type="entry name" value="vWA-like"/>
    <property type="match status" value="1"/>
</dbReference>
<dbReference type="InterPro" id="IPR036465">
    <property type="entry name" value="vWFA_dom_sf"/>
</dbReference>
<evidence type="ECO:0000313" key="3">
    <source>
        <dbReference type="Proteomes" id="UP000217103"/>
    </source>
</evidence>
<feature type="compositionally biased region" description="Low complexity" evidence="1">
    <location>
        <begin position="78"/>
        <end position="88"/>
    </location>
</feature>
<dbReference type="STRING" id="35622.SAMN04489764_4748"/>
<feature type="region of interest" description="Disordered" evidence="1">
    <location>
        <begin position="78"/>
        <end position="108"/>
    </location>
</feature>
<keyword evidence="3" id="KW-1185">Reference proteome</keyword>
<protein>
    <submittedName>
        <fullName evidence="2">VWA domain containing CoxE-like protein</fullName>
    </submittedName>
</protein>
<gene>
    <name evidence="2" type="ORF">SAMN04489764_4748</name>
</gene>
<dbReference type="RefSeq" id="WP_093262068.1">
    <property type="nucleotide sequence ID" value="NZ_FNKK01000002.1"/>
</dbReference>
<organism evidence="2 3">
    <name type="scientific">Thermostaphylospora chromogena</name>
    <dbReference type="NCBI Taxonomy" id="35622"/>
    <lineage>
        <taxon>Bacteria</taxon>
        <taxon>Bacillati</taxon>
        <taxon>Actinomycetota</taxon>
        <taxon>Actinomycetes</taxon>
        <taxon>Streptosporangiales</taxon>
        <taxon>Thermomonosporaceae</taxon>
        <taxon>Thermostaphylospora</taxon>
    </lineage>
</organism>
<dbReference type="PANTHER" id="PTHR30634:SF16">
    <property type="entry name" value="OUTER-MEMBRANE LIPOPROTEIN LOLB"/>
    <property type="match status" value="1"/>
</dbReference>
<dbReference type="OrthoDB" id="9789979at2"/>
<dbReference type="Pfam" id="PF05762">
    <property type="entry name" value="VWA_CoxE"/>
    <property type="match status" value="1"/>
</dbReference>
<dbReference type="AlphaFoldDB" id="A0A1H1HRP8"/>
<accession>A0A1H1HRP8</accession>
<evidence type="ECO:0000256" key="1">
    <source>
        <dbReference type="SAM" id="MobiDB-lite"/>
    </source>
</evidence>
<dbReference type="EMBL" id="FNKK01000002">
    <property type="protein sequence ID" value="SDR28140.1"/>
    <property type="molecule type" value="Genomic_DNA"/>
</dbReference>
<dbReference type="Proteomes" id="UP000217103">
    <property type="component" value="Unassembled WGS sequence"/>
</dbReference>
<reference evidence="2 3" key="1">
    <citation type="submission" date="2016-10" db="EMBL/GenBank/DDBJ databases">
        <authorList>
            <person name="de Groot N.N."/>
        </authorList>
    </citation>
    <scope>NUCLEOTIDE SEQUENCE [LARGE SCALE GENOMIC DNA]</scope>
    <source>
        <strain evidence="2 3">DSM 43794</strain>
    </source>
</reference>
<feature type="compositionally biased region" description="Gly residues" evidence="1">
    <location>
        <begin position="89"/>
        <end position="98"/>
    </location>
</feature>
<evidence type="ECO:0000313" key="2">
    <source>
        <dbReference type="EMBL" id="SDR28140.1"/>
    </source>
</evidence>
<name>A0A1H1HRP8_9ACTN</name>
<dbReference type="InterPro" id="IPR008912">
    <property type="entry name" value="Uncharacterised_CoxE"/>
</dbReference>
<sequence>MNEITNAAENRRQVLYWRLLARLFDPQEQPALETAGAAVVKDIGLPTALLDPATSVDTVVQRYPELAEEFRGLTAGAEDAPAGAADGASGAGTGGVGDAGTPRTADDPATRLRRAALVSKLLLNVFGTGSGPVTAAYLARWKQDRSWLEAALRGTGSGGEDGSGLAGALAGVEGDLVRRMRLREVLADPALAARLTPSMPLVEELLRDKDNLSGVALANAKALIRRYVDEVARVLRTKVESTTVGAVDRSVPPKRTFRNLDLDRTIWKNLTNWSPEDRRLYVDRLYYRHTARRTVPARLIVVVDQSGSMVDAMVNCTILASIFAGLPKVDVHLVAFDTRALDLTPWVHDPFEVLLRTRLGGGTHGRAAMAVARPKITDPRNTVMVWISDFYDGHDLFPEFEALHRSGVKLIPVGSVSSSGMQSVNPWFRERFKKLGTPVISGRVDKLVFELKNFLT</sequence>